<accession>A0A6N8GPE9</accession>
<dbReference type="SUPFAM" id="SSF52540">
    <property type="entry name" value="P-loop containing nucleoside triphosphate hydrolases"/>
    <property type="match status" value="1"/>
</dbReference>
<proteinExistence type="predicted"/>
<dbReference type="PROSITE" id="PS50043">
    <property type="entry name" value="HTH_LUXR_2"/>
    <property type="match status" value="1"/>
</dbReference>
<evidence type="ECO:0000256" key="2">
    <source>
        <dbReference type="ARBA" id="ARBA00023125"/>
    </source>
</evidence>
<dbReference type="EMBL" id="WOGU01000011">
    <property type="protein sequence ID" value="MUN64087.1"/>
    <property type="molecule type" value="Genomic_DNA"/>
</dbReference>
<keyword evidence="2" id="KW-0238">DNA-binding</keyword>
<dbReference type="InterPro" id="IPR016032">
    <property type="entry name" value="Sig_transdc_resp-reg_C-effctor"/>
</dbReference>
<dbReference type="CDD" id="cd06170">
    <property type="entry name" value="LuxR_C_like"/>
    <property type="match status" value="1"/>
</dbReference>
<dbReference type="InterPro" id="IPR059106">
    <property type="entry name" value="WHD_MalT"/>
</dbReference>
<protein>
    <submittedName>
        <fullName evidence="5">Helix-turn-helix transcriptional regulator</fullName>
    </submittedName>
</protein>
<dbReference type="PANTHER" id="PTHR44688:SF16">
    <property type="entry name" value="DNA-BINDING TRANSCRIPTIONAL ACTIVATOR DEVR_DOSR"/>
    <property type="match status" value="1"/>
</dbReference>
<dbReference type="Pfam" id="PF17874">
    <property type="entry name" value="TPR_MalT"/>
    <property type="match status" value="1"/>
</dbReference>
<keyword evidence="6" id="KW-1185">Reference proteome</keyword>
<reference evidence="5 6" key="1">
    <citation type="submission" date="2019-12" db="EMBL/GenBank/DDBJ databases">
        <authorList>
            <person name="Shi Y."/>
        </authorList>
    </citation>
    <scope>NUCLEOTIDE SEQUENCE [LARGE SCALE GENOMIC DNA]</scope>
    <source>
        <strain evidence="5 6">JCM 17929</strain>
    </source>
</reference>
<evidence type="ECO:0000256" key="1">
    <source>
        <dbReference type="ARBA" id="ARBA00023015"/>
    </source>
</evidence>
<gene>
    <name evidence="5" type="ORF">GMA12_13225</name>
</gene>
<dbReference type="SUPFAM" id="SSF48452">
    <property type="entry name" value="TPR-like"/>
    <property type="match status" value="1"/>
</dbReference>
<dbReference type="Gene3D" id="1.25.40.10">
    <property type="entry name" value="Tetratricopeptide repeat domain"/>
    <property type="match status" value="1"/>
</dbReference>
<keyword evidence="1" id="KW-0805">Transcription regulation</keyword>
<dbReference type="GO" id="GO:0006355">
    <property type="term" value="P:regulation of DNA-templated transcription"/>
    <property type="evidence" value="ECO:0007669"/>
    <property type="project" value="InterPro"/>
</dbReference>
<dbReference type="GO" id="GO:0003677">
    <property type="term" value="F:DNA binding"/>
    <property type="evidence" value="ECO:0007669"/>
    <property type="project" value="UniProtKB-KW"/>
</dbReference>
<dbReference type="InterPro" id="IPR027417">
    <property type="entry name" value="P-loop_NTPase"/>
</dbReference>
<dbReference type="Gene3D" id="1.10.10.10">
    <property type="entry name" value="Winged helix-like DNA-binding domain superfamily/Winged helix DNA-binding domain"/>
    <property type="match status" value="1"/>
</dbReference>
<organism evidence="5 6">
    <name type="scientific">Kocuria sediminis</name>
    <dbReference type="NCBI Taxonomy" id="1038857"/>
    <lineage>
        <taxon>Bacteria</taxon>
        <taxon>Bacillati</taxon>
        <taxon>Actinomycetota</taxon>
        <taxon>Actinomycetes</taxon>
        <taxon>Micrococcales</taxon>
        <taxon>Micrococcaceae</taxon>
        <taxon>Kocuria</taxon>
    </lineage>
</organism>
<dbReference type="InterPro" id="IPR011990">
    <property type="entry name" value="TPR-like_helical_dom_sf"/>
</dbReference>
<dbReference type="Pfam" id="PF00196">
    <property type="entry name" value="GerE"/>
    <property type="match status" value="1"/>
</dbReference>
<dbReference type="SMART" id="SM00421">
    <property type="entry name" value="HTH_LUXR"/>
    <property type="match status" value="1"/>
</dbReference>
<name>A0A6N8GPE9_9MICC</name>
<dbReference type="RefSeq" id="WP_156269967.1">
    <property type="nucleotide sequence ID" value="NZ_WOGU01000011.1"/>
</dbReference>
<dbReference type="Gene3D" id="3.40.50.300">
    <property type="entry name" value="P-loop containing nucleotide triphosphate hydrolases"/>
    <property type="match status" value="1"/>
</dbReference>
<keyword evidence="3" id="KW-0804">Transcription</keyword>
<comment type="caution">
    <text evidence="5">The sequence shown here is derived from an EMBL/GenBank/DDBJ whole genome shotgun (WGS) entry which is preliminary data.</text>
</comment>
<evidence type="ECO:0000313" key="6">
    <source>
        <dbReference type="Proteomes" id="UP000436989"/>
    </source>
</evidence>
<dbReference type="InterPro" id="IPR041617">
    <property type="entry name" value="TPR_MalT"/>
</dbReference>
<dbReference type="SUPFAM" id="SSF46894">
    <property type="entry name" value="C-terminal effector domain of the bipartite response regulators"/>
    <property type="match status" value="1"/>
</dbReference>
<dbReference type="InterPro" id="IPR036388">
    <property type="entry name" value="WH-like_DNA-bd_sf"/>
</dbReference>
<feature type="domain" description="HTH luxR-type" evidence="4">
    <location>
        <begin position="830"/>
        <end position="895"/>
    </location>
</feature>
<evidence type="ECO:0000256" key="3">
    <source>
        <dbReference type="ARBA" id="ARBA00023163"/>
    </source>
</evidence>
<dbReference type="AlphaFoldDB" id="A0A6N8GPE9"/>
<dbReference type="PRINTS" id="PR00038">
    <property type="entry name" value="HTHLUXR"/>
</dbReference>
<evidence type="ECO:0000313" key="5">
    <source>
        <dbReference type="EMBL" id="MUN64087.1"/>
    </source>
</evidence>
<dbReference type="PANTHER" id="PTHR44688">
    <property type="entry name" value="DNA-BINDING TRANSCRIPTIONAL ACTIVATOR DEVR_DOSR"/>
    <property type="match status" value="1"/>
</dbReference>
<dbReference type="InterPro" id="IPR000792">
    <property type="entry name" value="Tscrpt_reg_LuxR_C"/>
</dbReference>
<sequence length="910" mass="96901">MRTAPTRGLVGAAGVLTATRSLVPRLPAGLVRRPRLERLLDDGVAAGTVVVSAPAGSGKTLLLTSWAAGRRPPVAWLSVEPADADPHQFWARVLSSLQAVADVPPASLLATLHPPSAHDPRFVSVLVEACTALPGPRVLVLDDAHLIAGTPAEQSLAAVVRRGLGGLRLVVATRTVPGLPLQRLRLEGGLTELRAEDLAFDAEEAAQLLRAHGVVLPPAHLATLLEKTEGWAAGLRLAALSLESSGDLGAVVEQLAGDQRAVADYFVQEVLDGQDPELIAFLLDTCVVHRISGDLADALTGRADGRLLLGRLARANLFVVALDDRGEWYRCHQLFGDLLRHRLRTQAPERRRELHRRAAAWFAARGELLEAARHLRAAEDWTALARFVLRSAGAEMLGTERAALVALLTDVPVDLVTRHAEVAAATTVASYAEYDAGGLASRIARARTLLPGLLPRDAQLTEAVLTTLEALLAWMHADAAAQVRSSEEALRRLEDVLPEEMPAAPVYRIAATTVQAMGRLWSGELGEAGTALRRTITAVSARQEMTPVLALHLHGNLAVLEAMGGRLHEARRDVDIALAVAEESGWTFLPQAATAYLAESLIRLLEVDTEACAAALARGLACVGNLRDRYAETGLSLVGVRLEVSRGDLRAARAALAQLRGRTADWAMPRFLGQWCTLVEAEVLLAEGHPEEVARLLVAARTAAAGGERPHAHRLVLLARSRLVAGRPQECLQALQPLLEEPPEDRGPATDLWVLAALAHDRLREDAAAQAALDRALAVAAPEGIARPFLVAGDGALRLLERHGRAHPSHGGCAAQLVERLGGAARPAAPDGPAEPLTNRERSVLQLLPTMMSNSEIAGELYLSVNTVKVHLKSLYRKLGVGTRRQAVLRAGELGLLGGSAPGPTITRPG</sequence>
<dbReference type="Proteomes" id="UP000436989">
    <property type="component" value="Unassembled WGS sequence"/>
</dbReference>
<dbReference type="Pfam" id="PF25873">
    <property type="entry name" value="WHD_MalT"/>
    <property type="match status" value="1"/>
</dbReference>
<evidence type="ECO:0000259" key="4">
    <source>
        <dbReference type="PROSITE" id="PS50043"/>
    </source>
</evidence>